<reference evidence="4" key="1">
    <citation type="journal article" date="2020" name="Nature">
        <title>Giant virus diversity and host interactions through global metagenomics.</title>
        <authorList>
            <person name="Schulz F."/>
            <person name="Roux S."/>
            <person name="Paez-Espino D."/>
            <person name="Jungbluth S."/>
            <person name="Walsh D.A."/>
            <person name="Denef V.J."/>
            <person name="McMahon K.D."/>
            <person name="Konstantinidis K.T."/>
            <person name="Eloe-Fadrosh E.A."/>
            <person name="Kyrpides N.C."/>
            <person name="Woyke T."/>
        </authorList>
    </citation>
    <scope>NUCLEOTIDE SEQUENCE</scope>
    <source>
        <strain evidence="4">GVMAG-M-3300020192-26</strain>
    </source>
</reference>
<name>A0A6C0CAE8_9ZZZZ</name>
<evidence type="ECO:0000256" key="3">
    <source>
        <dbReference type="SAM" id="MobiDB-lite"/>
    </source>
</evidence>
<dbReference type="InterPro" id="IPR001611">
    <property type="entry name" value="Leu-rich_rpt"/>
</dbReference>
<evidence type="ECO:0000313" key="4">
    <source>
        <dbReference type="EMBL" id="QHT01072.1"/>
    </source>
</evidence>
<organism evidence="4">
    <name type="scientific">viral metagenome</name>
    <dbReference type="NCBI Taxonomy" id="1070528"/>
    <lineage>
        <taxon>unclassified sequences</taxon>
        <taxon>metagenomes</taxon>
        <taxon>organismal metagenomes</taxon>
    </lineage>
</organism>
<sequence length="404" mass="47415">MRTRSHRYSREDGEYTNSTHYDPQNNSLDIGFQRLKIFNCKIYPDMSSIKFLFVHQNNITNLPDASLLPNLTELNCSNNNLKNIPFYRKLITLNISFNKVTELNHYHNSDLKYLDCSFNPNIALNIYLPYCKHLYINDTKLTNIKLSRFRKLKFLDCSNNNLHDIDPSNSLLELNIQNNEMTELPLFPILNVLMIDDNFLTSLVTYPYLKILNASRNKLIHIDSQPQLTKITASHNLVSKIGLMPKLEIIELDNNNITNFEIFGVSKHVCLQFNPITNLGVHEQAFQNIEELQVDYKMYEKIYAKCYDSIKSINIFACENKIDEKIKKLEGVFSARMLKFIKKMFLKTEFQNRGNMFGQITVRICDEYFKNDDETTMREKCIMTLKNISKLYHKIIVVSLIFNY</sequence>
<dbReference type="EMBL" id="MN739363">
    <property type="protein sequence ID" value="QHT01072.1"/>
    <property type="molecule type" value="Genomic_DNA"/>
</dbReference>
<dbReference type="SUPFAM" id="SSF52058">
    <property type="entry name" value="L domain-like"/>
    <property type="match status" value="1"/>
</dbReference>
<dbReference type="AlphaFoldDB" id="A0A6C0CAE8"/>
<keyword evidence="2" id="KW-0677">Repeat</keyword>
<evidence type="ECO:0000256" key="2">
    <source>
        <dbReference type="ARBA" id="ARBA00022737"/>
    </source>
</evidence>
<dbReference type="InterPro" id="IPR032675">
    <property type="entry name" value="LRR_dom_sf"/>
</dbReference>
<dbReference type="PROSITE" id="PS51450">
    <property type="entry name" value="LRR"/>
    <property type="match status" value="2"/>
</dbReference>
<dbReference type="GO" id="GO:0035591">
    <property type="term" value="F:signaling adaptor activity"/>
    <property type="evidence" value="ECO:0007669"/>
    <property type="project" value="TreeGrafter"/>
</dbReference>
<dbReference type="Gene3D" id="3.80.10.10">
    <property type="entry name" value="Ribonuclease Inhibitor"/>
    <property type="match status" value="1"/>
</dbReference>
<evidence type="ECO:0000256" key="1">
    <source>
        <dbReference type="ARBA" id="ARBA00022614"/>
    </source>
</evidence>
<dbReference type="InterPro" id="IPR052574">
    <property type="entry name" value="CDIRP"/>
</dbReference>
<dbReference type="SMART" id="SM00364">
    <property type="entry name" value="LRR_BAC"/>
    <property type="match status" value="4"/>
</dbReference>
<protein>
    <submittedName>
        <fullName evidence="4">Uncharacterized protein</fullName>
    </submittedName>
</protein>
<dbReference type="PANTHER" id="PTHR47566:SF1">
    <property type="entry name" value="PROTEIN NUD1"/>
    <property type="match status" value="1"/>
</dbReference>
<keyword evidence="1" id="KW-0433">Leucine-rich repeat</keyword>
<dbReference type="PANTHER" id="PTHR47566">
    <property type="match status" value="1"/>
</dbReference>
<feature type="region of interest" description="Disordered" evidence="3">
    <location>
        <begin position="1"/>
        <end position="20"/>
    </location>
</feature>
<accession>A0A6C0CAE8</accession>
<proteinExistence type="predicted"/>